<feature type="region of interest" description="Disordered" evidence="1">
    <location>
        <begin position="62"/>
        <end position="88"/>
    </location>
</feature>
<reference evidence="2 3" key="1">
    <citation type="journal article" date="2023" name="Plants (Basel)">
        <title>Bridging the Gap: Combining Genomics and Transcriptomics Approaches to Understand Stylosanthes scabra, an Orphan Legume from the Brazilian Caatinga.</title>
        <authorList>
            <person name="Ferreira-Neto J.R.C."/>
            <person name="da Silva M.D."/>
            <person name="Binneck E."/>
            <person name="de Melo N.F."/>
            <person name="da Silva R.H."/>
            <person name="de Melo A.L.T.M."/>
            <person name="Pandolfi V."/>
            <person name="Bustamante F.O."/>
            <person name="Brasileiro-Vidal A.C."/>
            <person name="Benko-Iseppon A.M."/>
        </authorList>
    </citation>
    <scope>NUCLEOTIDE SEQUENCE [LARGE SCALE GENOMIC DNA]</scope>
    <source>
        <tissue evidence="2">Leaves</tissue>
    </source>
</reference>
<name>A0ABU6ZH58_9FABA</name>
<proteinExistence type="predicted"/>
<comment type="caution">
    <text evidence="2">The sequence shown here is derived from an EMBL/GenBank/DDBJ whole genome shotgun (WGS) entry which is preliminary data.</text>
</comment>
<protein>
    <submittedName>
        <fullName evidence="2">Uncharacterized protein</fullName>
    </submittedName>
</protein>
<dbReference type="Proteomes" id="UP001341840">
    <property type="component" value="Unassembled WGS sequence"/>
</dbReference>
<evidence type="ECO:0000313" key="3">
    <source>
        <dbReference type="Proteomes" id="UP001341840"/>
    </source>
</evidence>
<organism evidence="2 3">
    <name type="scientific">Stylosanthes scabra</name>
    <dbReference type="NCBI Taxonomy" id="79078"/>
    <lineage>
        <taxon>Eukaryota</taxon>
        <taxon>Viridiplantae</taxon>
        <taxon>Streptophyta</taxon>
        <taxon>Embryophyta</taxon>
        <taxon>Tracheophyta</taxon>
        <taxon>Spermatophyta</taxon>
        <taxon>Magnoliopsida</taxon>
        <taxon>eudicotyledons</taxon>
        <taxon>Gunneridae</taxon>
        <taxon>Pentapetalae</taxon>
        <taxon>rosids</taxon>
        <taxon>fabids</taxon>
        <taxon>Fabales</taxon>
        <taxon>Fabaceae</taxon>
        <taxon>Papilionoideae</taxon>
        <taxon>50 kb inversion clade</taxon>
        <taxon>dalbergioids sensu lato</taxon>
        <taxon>Dalbergieae</taxon>
        <taxon>Pterocarpus clade</taxon>
        <taxon>Stylosanthes</taxon>
    </lineage>
</organism>
<accession>A0ABU6ZH58</accession>
<evidence type="ECO:0000313" key="2">
    <source>
        <dbReference type="EMBL" id="MED6221270.1"/>
    </source>
</evidence>
<keyword evidence="3" id="KW-1185">Reference proteome</keyword>
<sequence length="275" mass="30860">MDDGNRGHLVAAVSREWHWASRRFKDDNEDISRSDMADGYTAEAAVAERLYCNRERRPPSLARKRWRTTQQWQRNGPSFSPTGDDDTVLLGCGRGRPSRSSGNGPTVRMETAVASKQEGTAGLKGRVETGIRYGALGSDRNVKNKLLLLLLALPEITIITSSRFFSNIKLAHSPPLGRSSHHHLLPSFSSFLVKMGNGVIYYQYEKREKLEDYDLKADAELGTFKIKRYHLDDEASVHPLRSVRIDPDLSVRDSVRGIEGAKELGTRFAILRLHG</sequence>
<gene>
    <name evidence="2" type="ORF">PIB30_052823</name>
</gene>
<dbReference type="EMBL" id="JASCZI010272247">
    <property type="protein sequence ID" value="MED6221270.1"/>
    <property type="molecule type" value="Genomic_DNA"/>
</dbReference>
<evidence type="ECO:0000256" key="1">
    <source>
        <dbReference type="SAM" id="MobiDB-lite"/>
    </source>
</evidence>